<dbReference type="RefSeq" id="WP_215622753.1">
    <property type="nucleotide sequence ID" value="NZ_CP076134.1"/>
</dbReference>
<gene>
    <name evidence="2" type="ORF">KMZ29_05285</name>
</gene>
<organism evidence="2 3">
    <name type="scientific">Bradyrhizobium sediminis</name>
    <dbReference type="NCBI Taxonomy" id="2840469"/>
    <lineage>
        <taxon>Bacteria</taxon>
        <taxon>Pseudomonadati</taxon>
        <taxon>Pseudomonadota</taxon>
        <taxon>Alphaproteobacteria</taxon>
        <taxon>Hyphomicrobiales</taxon>
        <taxon>Nitrobacteraceae</taxon>
        <taxon>Bradyrhizobium</taxon>
    </lineage>
</organism>
<name>A0A975RNU4_9BRAD</name>
<proteinExistence type="predicted"/>
<keyword evidence="1" id="KW-0812">Transmembrane</keyword>
<keyword evidence="1" id="KW-0472">Membrane</keyword>
<reference evidence="2" key="1">
    <citation type="submission" date="2021-06" db="EMBL/GenBank/DDBJ databases">
        <title>Bradyrhizobium sp. S2-20-1 Genome sequencing.</title>
        <authorList>
            <person name="Jin L."/>
        </authorList>
    </citation>
    <scope>NUCLEOTIDE SEQUENCE</scope>
    <source>
        <strain evidence="2">S2-20-1</strain>
    </source>
</reference>
<evidence type="ECO:0000313" key="3">
    <source>
        <dbReference type="Proteomes" id="UP000680839"/>
    </source>
</evidence>
<sequence>MDARIKSGHDELSSGRQRSLISIQFSNSQEFVIASVSEANQLAAQGKKLDCFVAAFLAMTAVYVWWVSPQKRLRQT</sequence>
<dbReference type="AlphaFoldDB" id="A0A975RNU4"/>
<accession>A0A975RNU4</accession>
<dbReference type="EMBL" id="CP076134">
    <property type="protein sequence ID" value="QWG14113.1"/>
    <property type="molecule type" value="Genomic_DNA"/>
</dbReference>
<protein>
    <submittedName>
        <fullName evidence="2">Uncharacterized protein</fullName>
    </submittedName>
</protein>
<evidence type="ECO:0000256" key="1">
    <source>
        <dbReference type="SAM" id="Phobius"/>
    </source>
</evidence>
<keyword evidence="1" id="KW-1133">Transmembrane helix</keyword>
<evidence type="ECO:0000313" key="2">
    <source>
        <dbReference type="EMBL" id="QWG14113.1"/>
    </source>
</evidence>
<dbReference type="Proteomes" id="UP000680839">
    <property type="component" value="Chromosome"/>
</dbReference>
<feature type="transmembrane region" description="Helical" evidence="1">
    <location>
        <begin position="49"/>
        <end position="66"/>
    </location>
</feature>